<accession>A0A1U7JKN4</accession>
<protein>
    <submittedName>
        <fullName evidence="2">Peptidase T4</fullName>
    </submittedName>
</protein>
<gene>
    <name evidence="2" type="ORF">A3843_02620</name>
</gene>
<dbReference type="InterPro" id="IPR016117">
    <property type="entry name" value="ArgJ-like_dom_sf"/>
</dbReference>
<dbReference type="Gene3D" id="3.60.70.12">
    <property type="entry name" value="L-amino peptidase D-ALA esterase/amidase"/>
    <property type="match status" value="1"/>
</dbReference>
<comment type="similarity">
    <text evidence="1">Belongs to the peptidase S58 family.</text>
</comment>
<dbReference type="PANTHER" id="PTHR36512">
    <property type="entry name" value="D-AMINOPEPTIDASE"/>
    <property type="match status" value="1"/>
</dbReference>
<keyword evidence="3" id="KW-1185">Reference proteome</keyword>
<dbReference type="EMBL" id="LVVZ01000005">
    <property type="protein sequence ID" value="OKL45254.1"/>
    <property type="molecule type" value="Genomic_DNA"/>
</dbReference>
<evidence type="ECO:0000313" key="3">
    <source>
        <dbReference type="Proteomes" id="UP000185783"/>
    </source>
</evidence>
<dbReference type="GO" id="GO:0004177">
    <property type="term" value="F:aminopeptidase activity"/>
    <property type="evidence" value="ECO:0007669"/>
    <property type="project" value="TreeGrafter"/>
</dbReference>
<sequence>MARLKAGAKNLITDVPGIQVGNAHDPVLKSGSTAIIPDNPAVVSVAIHGGAPGTRDVALLEPDQTVAQVDALVLSGGSAFGLDAAAGVQSLLAKRGKGYAVGSVRVPIVPAAILFDLLNGGDKNWGLDETPYRHLGIQAAQNARTDFELGTIGAGYSATTATLKGGLGSASTLLPSGATIGALAAVNALGSVTYDHLAHFRAAPFEIGDEFGGLGLPDHLPQPSEAILSKLTNMDSKAQPLQNTTISVVATDLILTKAEAKRIAVAAHDGYAQAIWPSHTPLDGDLIFVLSTGKRAMTDPVSDMQMLGAHAASTVARAIARGVYHAAPDRTDAVPTWKESYLTT</sequence>
<organism evidence="2 3">
    <name type="scientific">Pseudovibrio exalbescens</name>
    <dbReference type="NCBI Taxonomy" id="197461"/>
    <lineage>
        <taxon>Bacteria</taxon>
        <taxon>Pseudomonadati</taxon>
        <taxon>Pseudomonadota</taxon>
        <taxon>Alphaproteobacteria</taxon>
        <taxon>Hyphomicrobiales</taxon>
        <taxon>Stappiaceae</taxon>
        <taxon>Pseudovibrio</taxon>
    </lineage>
</organism>
<name>A0A1U7JKN4_9HYPH</name>
<dbReference type="AlphaFoldDB" id="A0A1U7JKN4"/>
<evidence type="ECO:0000256" key="1">
    <source>
        <dbReference type="ARBA" id="ARBA00007068"/>
    </source>
</evidence>
<dbReference type="SUPFAM" id="SSF56266">
    <property type="entry name" value="DmpA/ArgJ-like"/>
    <property type="match status" value="1"/>
</dbReference>
<proteinExistence type="inferred from homology"/>
<evidence type="ECO:0000313" key="2">
    <source>
        <dbReference type="EMBL" id="OKL45254.1"/>
    </source>
</evidence>
<dbReference type="RefSeq" id="WP_028480248.1">
    <property type="nucleotide sequence ID" value="NZ_LVVZ01000005.1"/>
</dbReference>
<dbReference type="Pfam" id="PF03576">
    <property type="entry name" value="Peptidase_S58"/>
    <property type="match status" value="1"/>
</dbReference>
<dbReference type="PANTHER" id="PTHR36512:SF3">
    <property type="entry name" value="BLR5678 PROTEIN"/>
    <property type="match status" value="1"/>
</dbReference>
<reference evidence="2 3" key="1">
    <citation type="submission" date="2016-03" db="EMBL/GenBank/DDBJ databases">
        <title>Genome sequence of Nesiotobacter sp. nov., a moderately halophilic alphaproteobacterium isolated from the Yellow Sea, China.</title>
        <authorList>
            <person name="Zhang G."/>
            <person name="Zhang R."/>
        </authorList>
    </citation>
    <scope>NUCLEOTIDE SEQUENCE [LARGE SCALE GENOMIC DNA]</scope>
    <source>
        <strain evidence="2 3">WB1-6</strain>
    </source>
</reference>
<dbReference type="Proteomes" id="UP000185783">
    <property type="component" value="Unassembled WGS sequence"/>
</dbReference>
<comment type="caution">
    <text evidence="2">The sequence shown here is derived from an EMBL/GenBank/DDBJ whole genome shotgun (WGS) entry which is preliminary data.</text>
</comment>
<dbReference type="CDD" id="cd02252">
    <property type="entry name" value="nylC_like"/>
    <property type="match status" value="1"/>
</dbReference>
<dbReference type="STRING" id="197461.A3843_02620"/>
<dbReference type="InterPro" id="IPR005321">
    <property type="entry name" value="Peptidase_S58_DmpA"/>
</dbReference>